<evidence type="ECO:0000256" key="6">
    <source>
        <dbReference type="SAM" id="SignalP"/>
    </source>
</evidence>
<feature type="signal peptide" evidence="6">
    <location>
        <begin position="1"/>
        <end position="22"/>
    </location>
</feature>
<dbReference type="Gene3D" id="3.40.190.10">
    <property type="entry name" value="Periplasmic binding protein-like II"/>
    <property type="match status" value="2"/>
</dbReference>
<dbReference type="RefSeq" id="WP_125294480.1">
    <property type="nucleotide sequence ID" value="NZ_JAPTZM010000001.1"/>
</dbReference>
<dbReference type="Pfam" id="PF13416">
    <property type="entry name" value="SBP_bac_8"/>
    <property type="match status" value="1"/>
</dbReference>
<dbReference type="PANTHER" id="PTHR30222:SF18">
    <property type="entry name" value="BIFUNCTIONAL POLYHYDROXYBUTYRATE SYNTHASE _ ABC TRANSPORTER PERIPLASMIC BINDING PROTEIN-RELATED"/>
    <property type="match status" value="1"/>
</dbReference>
<dbReference type="SUPFAM" id="SSF53850">
    <property type="entry name" value="Periplasmic binding protein-like II"/>
    <property type="match status" value="1"/>
</dbReference>
<comment type="caution">
    <text evidence="7">The sequence shown here is derived from an EMBL/GenBank/DDBJ whole genome shotgun (WGS) entry which is preliminary data.</text>
</comment>
<dbReference type="CDD" id="cd13588">
    <property type="entry name" value="PBP2_polyamine_1"/>
    <property type="match status" value="1"/>
</dbReference>
<dbReference type="EMBL" id="RHXB01000012">
    <property type="protein sequence ID" value="RSE23913.1"/>
    <property type="molecule type" value="Genomic_DNA"/>
</dbReference>
<dbReference type="GO" id="GO:0015846">
    <property type="term" value="P:polyamine transport"/>
    <property type="evidence" value="ECO:0007669"/>
    <property type="project" value="InterPro"/>
</dbReference>
<comment type="subcellular location">
    <subcellularLocation>
        <location evidence="1">Periplasm</location>
    </subcellularLocation>
</comment>
<evidence type="ECO:0000313" key="7">
    <source>
        <dbReference type="EMBL" id="RSE23913.1"/>
    </source>
</evidence>
<organism evidence="7 8">
    <name type="scientific">Atlantibacter subterraneus</name>
    <dbReference type="NCBI Taxonomy" id="255519"/>
    <lineage>
        <taxon>Bacteria</taxon>
        <taxon>Pseudomonadati</taxon>
        <taxon>Pseudomonadota</taxon>
        <taxon>Gammaproteobacteria</taxon>
        <taxon>Enterobacterales</taxon>
        <taxon>Enterobacteriaceae</taxon>
        <taxon>Atlantibacter</taxon>
    </lineage>
</organism>
<dbReference type="InterPro" id="IPR001188">
    <property type="entry name" value="Sperm_putr-bd"/>
</dbReference>
<feature type="chain" id="PRO_5018994801" evidence="6">
    <location>
        <begin position="23"/>
        <end position="378"/>
    </location>
</feature>
<evidence type="ECO:0000256" key="1">
    <source>
        <dbReference type="ARBA" id="ARBA00004418"/>
    </source>
</evidence>
<keyword evidence="4 6" id="KW-0732">Signal</keyword>
<keyword evidence="3" id="KW-0813">Transport</keyword>
<protein>
    <submittedName>
        <fullName evidence="7">Extracellular solute-binding protein</fullName>
    </submittedName>
</protein>
<keyword evidence="5" id="KW-0574">Periplasm</keyword>
<dbReference type="PRINTS" id="PR00909">
    <property type="entry name" value="SPERMDNBNDNG"/>
</dbReference>
<evidence type="ECO:0000256" key="5">
    <source>
        <dbReference type="ARBA" id="ARBA00022764"/>
    </source>
</evidence>
<evidence type="ECO:0000256" key="4">
    <source>
        <dbReference type="ARBA" id="ARBA00022729"/>
    </source>
</evidence>
<dbReference type="AlphaFoldDB" id="A0A427UTS0"/>
<dbReference type="Proteomes" id="UP000275331">
    <property type="component" value="Unassembled WGS sequence"/>
</dbReference>
<reference evidence="7 8" key="1">
    <citation type="submission" date="2018-10" db="EMBL/GenBank/DDBJ databases">
        <title>Transmission dynamics of multidrug resistant bacteria on intensive care unit surfaces.</title>
        <authorList>
            <person name="D'Souza A.W."/>
            <person name="Potter R.F."/>
            <person name="Wallace M."/>
            <person name="Shupe A."/>
            <person name="Patel S."/>
            <person name="Sun S."/>
            <person name="Gul D."/>
            <person name="Kwon J.H."/>
            <person name="Andleeb S."/>
            <person name="Burnham C.-A.D."/>
            <person name="Dantas G."/>
        </authorList>
    </citation>
    <scope>NUCLEOTIDE SEQUENCE [LARGE SCALE GENOMIC DNA]</scope>
    <source>
        <strain evidence="7 8">AS_373</strain>
    </source>
</reference>
<dbReference type="InterPro" id="IPR006059">
    <property type="entry name" value="SBP"/>
</dbReference>
<accession>A0A427UTS0</accession>
<proteinExistence type="inferred from homology"/>
<sequence length="378" mass="42013">MNKKFALSTLSALCLTVLTAQAADSDAKGEGRLDIIAWPGYIERGQTDKQYDWVTQFEKETGCEVNVKTAATSDEMVSLMAKGGYDLVTASGDASLRLIMGKRVQPVDTSKIANWKNVDPRLVKGEWFNVDGKVYGTPYQWGPNLLMYNTKTFTTPPDSWAVLFVKQDLADGKSNQGRVQAYDGPIYIADAALYLKTAQPELKINDPYQLTEEQYQAVLKVLRDQHQLVHRYWHDTTVQMSDFKNEGVVASSAWPYQANALKAEGQPIATVFPKEGVTGWADTTMLHAQAKHPVCAYKWMNWSLTPKVQGDVAAWFGSLPAVVEGCKASQLLGDKGCATNGFDYFDKIVFWKTPVANGGKFVPYSRWTQDYIAIMGGR</sequence>
<dbReference type="GO" id="GO:0030288">
    <property type="term" value="C:outer membrane-bounded periplasmic space"/>
    <property type="evidence" value="ECO:0007669"/>
    <property type="project" value="UniProtKB-ARBA"/>
</dbReference>
<evidence type="ECO:0000313" key="8">
    <source>
        <dbReference type="Proteomes" id="UP000275331"/>
    </source>
</evidence>
<dbReference type="GO" id="GO:0019808">
    <property type="term" value="F:polyamine binding"/>
    <property type="evidence" value="ECO:0007669"/>
    <property type="project" value="InterPro"/>
</dbReference>
<evidence type="ECO:0000256" key="3">
    <source>
        <dbReference type="ARBA" id="ARBA00022448"/>
    </source>
</evidence>
<dbReference type="NCBIfam" id="NF041888">
    <property type="entry name" value="ABC_SBP_YdcS"/>
    <property type="match status" value="1"/>
</dbReference>
<comment type="similarity">
    <text evidence="2">Belongs to the bacterial solute-binding protein PotD/PotF family.</text>
</comment>
<gene>
    <name evidence="7" type="ORF">EGT71_17380</name>
</gene>
<dbReference type="OrthoDB" id="9813777at2"/>
<dbReference type="PANTHER" id="PTHR30222">
    <property type="entry name" value="SPERMIDINE/PUTRESCINE-BINDING PERIPLASMIC PROTEIN"/>
    <property type="match status" value="1"/>
</dbReference>
<evidence type="ECO:0000256" key="2">
    <source>
        <dbReference type="ARBA" id="ARBA00007173"/>
    </source>
</evidence>
<name>A0A427UTS0_9ENTR</name>